<gene>
    <name evidence="1" type="ORF">RPERSI_LOCUS16230</name>
</gene>
<keyword evidence="2" id="KW-1185">Reference proteome</keyword>
<comment type="caution">
    <text evidence="1">The sequence shown here is derived from an EMBL/GenBank/DDBJ whole genome shotgun (WGS) entry which is preliminary data.</text>
</comment>
<dbReference type="EMBL" id="CAJVQC010039864">
    <property type="protein sequence ID" value="CAG8769515.1"/>
    <property type="molecule type" value="Genomic_DNA"/>
</dbReference>
<dbReference type="Proteomes" id="UP000789920">
    <property type="component" value="Unassembled WGS sequence"/>
</dbReference>
<organism evidence="1 2">
    <name type="scientific">Racocetra persica</name>
    <dbReference type="NCBI Taxonomy" id="160502"/>
    <lineage>
        <taxon>Eukaryota</taxon>
        <taxon>Fungi</taxon>
        <taxon>Fungi incertae sedis</taxon>
        <taxon>Mucoromycota</taxon>
        <taxon>Glomeromycotina</taxon>
        <taxon>Glomeromycetes</taxon>
        <taxon>Diversisporales</taxon>
        <taxon>Gigasporaceae</taxon>
        <taxon>Racocetra</taxon>
    </lineage>
</organism>
<proteinExistence type="predicted"/>
<name>A0ACA9QYQ0_9GLOM</name>
<protein>
    <submittedName>
        <fullName evidence="1">10442_t:CDS:1</fullName>
    </submittedName>
</protein>
<evidence type="ECO:0000313" key="1">
    <source>
        <dbReference type="EMBL" id="CAG8769515.1"/>
    </source>
</evidence>
<sequence>MSGGNNTTKKQLNKKINELMTMIQEMKENHFNEISLYRETFETQKQEMKKNYTNETSLYRELITTKDKEIMNLMSILEKHEKEMERIDEMRKKHEYEYNERLIKFINVKRKKEKEHINVKLIF</sequence>
<reference evidence="1" key="1">
    <citation type="submission" date="2021-06" db="EMBL/GenBank/DDBJ databases">
        <authorList>
            <person name="Kallberg Y."/>
            <person name="Tangrot J."/>
            <person name="Rosling A."/>
        </authorList>
    </citation>
    <scope>NUCLEOTIDE SEQUENCE</scope>
    <source>
        <strain evidence="1">MA461A</strain>
    </source>
</reference>
<evidence type="ECO:0000313" key="2">
    <source>
        <dbReference type="Proteomes" id="UP000789920"/>
    </source>
</evidence>
<accession>A0ACA9QYQ0</accession>